<dbReference type="PANTHER" id="PTHR34203">
    <property type="entry name" value="METHYLTRANSFERASE, FKBM FAMILY PROTEIN"/>
    <property type="match status" value="1"/>
</dbReference>
<name>A0ABT2Z173_9RHOB</name>
<evidence type="ECO:0000313" key="3">
    <source>
        <dbReference type="Proteomes" id="UP001652503"/>
    </source>
</evidence>
<gene>
    <name evidence="2" type="ORF">OE647_08510</name>
</gene>
<dbReference type="PANTHER" id="PTHR34203:SF15">
    <property type="entry name" value="SLL1173 PROTEIN"/>
    <property type="match status" value="1"/>
</dbReference>
<protein>
    <submittedName>
        <fullName evidence="2">FkbM family methyltransferase</fullName>
    </submittedName>
</protein>
<dbReference type="InterPro" id="IPR052514">
    <property type="entry name" value="SAM-dependent_MTase"/>
</dbReference>
<dbReference type="SUPFAM" id="SSF53335">
    <property type="entry name" value="S-adenosyl-L-methionine-dependent methyltransferases"/>
    <property type="match status" value="1"/>
</dbReference>
<feature type="domain" description="Methyltransferase FkbM" evidence="1">
    <location>
        <begin position="99"/>
        <end position="252"/>
    </location>
</feature>
<keyword evidence="3" id="KW-1185">Reference proteome</keyword>
<keyword evidence="2" id="KW-0808">Transferase</keyword>
<reference evidence="2 3" key="1">
    <citation type="submission" date="2022-10" db="EMBL/GenBank/DDBJ databases">
        <title>Defluviimonas sp. nov., isolated from ocean surface water.</title>
        <authorList>
            <person name="He W."/>
            <person name="Wang L."/>
            <person name="Zhang D.-F."/>
        </authorList>
    </citation>
    <scope>NUCLEOTIDE SEQUENCE [LARGE SCALE GENOMIC DNA]</scope>
    <source>
        <strain evidence="2 3">WL0075</strain>
    </source>
</reference>
<dbReference type="Pfam" id="PF05050">
    <property type="entry name" value="Methyltransf_21"/>
    <property type="match status" value="1"/>
</dbReference>
<organism evidence="2 3">
    <name type="scientific">Albidovulum sediminicola</name>
    <dbReference type="NCBI Taxonomy" id="2984331"/>
    <lineage>
        <taxon>Bacteria</taxon>
        <taxon>Pseudomonadati</taxon>
        <taxon>Pseudomonadota</taxon>
        <taxon>Alphaproteobacteria</taxon>
        <taxon>Rhodobacterales</taxon>
        <taxon>Paracoccaceae</taxon>
        <taxon>Albidovulum</taxon>
    </lineage>
</organism>
<dbReference type="EMBL" id="JAOWLA010000006">
    <property type="protein sequence ID" value="MCV2864775.1"/>
    <property type="molecule type" value="Genomic_DNA"/>
</dbReference>
<dbReference type="RefSeq" id="WP_263721289.1">
    <property type="nucleotide sequence ID" value="NZ_JAOWLA010000006.1"/>
</dbReference>
<proteinExistence type="predicted"/>
<dbReference type="InterPro" id="IPR029063">
    <property type="entry name" value="SAM-dependent_MTases_sf"/>
</dbReference>
<dbReference type="Proteomes" id="UP001652503">
    <property type="component" value="Unassembled WGS sequence"/>
</dbReference>
<sequence length="268" mass="29808">MSERNPKDAPKTLDDLWAINKAVADRLDELIHLQRIALLGQDRIFSFPHEDEMIHLNLPFAERDYIQRNIIKAGGFYETRQLELLRATGLVKPGAVICDVGANIGNHSVYFAKTFQPSRLVAIEPQQQALNILRKNLALNGIDAATVVNCLLGSAEGHGNVAGFIRANLGGTSFREEEGGRIPMRTLDSILAEETGGKVDFVKIDVEGMHVEVLSGAKRMLSEARPHIWIELRVFRNEYDSGAAIFAKHGYRQAHKLGQHDFIFSPST</sequence>
<dbReference type="GO" id="GO:0032259">
    <property type="term" value="P:methylation"/>
    <property type="evidence" value="ECO:0007669"/>
    <property type="project" value="UniProtKB-KW"/>
</dbReference>
<dbReference type="InterPro" id="IPR006342">
    <property type="entry name" value="FkbM_mtfrase"/>
</dbReference>
<comment type="caution">
    <text evidence="2">The sequence shown here is derived from an EMBL/GenBank/DDBJ whole genome shotgun (WGS) entry which is preliminary data.</text>
</comment>
<dbReference type="GO" id="GO:0008168">
    <property type="term" value="F:methyltransferase activity"/>
    <property type="evidence" value="ECO:0007669"/>
    <property type="project" value="UniProtKB-KW"/>
</dbReference>
<evidence type="ECO:0000259" key="1">
    <source>
        <dbReference type="Pfam" id="PF05050"/>
    </source>
</evidence>
<evidence type="ECO:0000313" key="2">
    <source>
        <dbReference type="EMBL" id="MCV2864775.1"/>
    </source>
</evidence>
<dbReference type="NCBIfam" id="TIGR01444">
    <property type="entry name" value="fkbM_fam"/>
    <property type="match status" value="1"/>
</dbReference>
<accession>A0ABT2Z173</accession>
<dbReference type="Gene3D" id="3.40.50.150">
    <property type="entry name" value="Vaccinia Virus protein VP39"/>
    <property type="match status" value="1"/>
</dbReference>
<keyword evidence="2" id="KW-0489">Methyltransferase</keyword>